<feature type="compositionally biased region" description="Gly residues" evidence="1">
    <location>
        <begin position="215"/>
        <end position="232"/>
    </location>
</feature>
<dbReference type="AlphaFoldDB" id="A0A917BEQ8"/>
<evidence type="ECO:0000259" key="3">
    <source>
        <dbReference type="Pfam" id="PF10531"/>
    </source>
</evidence>
<comment type="caution">
    <text evidence="4">The sequence shown here is derived from an EMBL/GenBank/DDBJ whole genome shotgun (WGS) entry which is preliminary data.</text>
</comment>
<name>A0A917BEQ8_9MICO</name>
<keyword evidence="2" id="KW-0472">Membrane</keyword>
<dbReference type="Proteomes" id="UP000598775">
    <property type="component" value="Unassembled WGS sequence"/>
</dbReference>
<dbReference type="SUPFAM" id="SSF47781">
    <property type="entry name" value="RuvA domain 2-like"/>
    <property type="match status" value="1"/>
</dbReference>
<gene>
    <name evidence="4" type="ORF">GCM10011399_36710</name>
</gene>
<dbReference type="Gene3D" id="1.10.150.280">
    <property type="entry name" value="AF1531-like domain"/>
    <property type="match status" value="1"/>
</dbReference>
<dbReference type="GO" id="GO:0015628">
    <property type="term" value="P:protein secretion by the type II secretion system"/>
    <property type="evidence" value="ECO:0007669"/>
    <property type="project" value="TreeGrafter"/>
</dbReference>
<feature type="compositionally biased region" description="Low complexity" evidence="1">
    <location>
        <begin position="9"/>
        <end position="24"/>
    </location>
</feature>
<feature type="region of interest" description="Disordered" evidence="1">
    <location>
        <begin position="1"/>
        <end position="24"/>
    </location>
</feature>
<dbReference type="Pfam" id="PF12836">
    <property type="entry name" value="HHH_3"/>
    <property type="match status" value="1"/>
</dbReference>
<feature type="region of interest" description="Disordered" evidence="1">
    <location>
        <begin position="78"/>
        <end position="125"/>
    </location>
</feature>
<dbReference type="PANTHER" id="PTHR21180">
    <property type="entry name" value="ENDONUCLEASE/EXONUCLEASE/PHOSPHATASE FAMILY DOMAIN-CONTAINING PROTEIN 1"/>
    <property type="match status" value="1"/>
</dbReference>
<protein>
    <recommendedName>
        <fullName evidence="3">Soluble ligand binding domain-containing protein</fullName>
    </recommendedName>
</protein>
<dbReference type="InterPro" id="IPR010994">
    <property type="entry name" value="RuvA_2-like"/>
</dbReference>
<evidence type="ECO:0000313" key="5">
    <source>
        <dbReference type="Proteomes" id="UP000598775"/>
    </source>
</evidence>
<accession>A0A917BEQ8</accession>
<dbReference type="EMBL" id="BMGP01000008">
    <property type="protein sequence ID" value="GGF40639.1"/>
    <property type="molecule type" value="Genomic_DNA"/>
</dbReference>
<dbReference type="InterPro" id="IPR051675">
    <property type="entry name" value="Endo/Exo/Phosphatase_dom_1"/>
</dbReference>
<evidence type="ECO:0000256" key="1">
    <source>
        <dbReference type="SAM" id="MobiDB-lite"/>
    </source>
</evidence>
<evidence type="ECO:0000313" key="4">
    <source>
        <dbReference type="EMBL" id="GGF40639.1"/>
    </source>
</evidence>
<reference evidence="4 5" key="1">
    <citation type="journal article" date="2014" name="Int. J. Syst. Evol. Microbiol.">
        <title>Complete genome sequence of Corynebacterium casei LMG S-19264T (=DSM 44701T), isolated from a smear-ripened cheese.</title>
        <authorList>
            <consortium name="US DOE Joint Genome Institute (JGI-PGF)"/>
            <person name="Walter F."/>
            <person name="Albersmeier A."/>
            <person name="Kalinowski J."/>
            <person name="Ruckert C."/>
        </authorList>
    </citation>
    <scope>NUCLEOTIDE SEQUENCE [LARGE SCALE GENOMIC DNA]</scope>
    <source>
        <strain evidence="4 5">CGMCC 1.12976</strain>
    </source>
</reference>
<feature type="region of interest" description="Disordered" evidence="1">
    <location>
        <begin position="215"/>
        <end position="234"/>
    </location>
</feature>
<dbReference type="Gene3D" id="3.10.560.10">
    <property type="entry name" value="Outer membrane lipoprotein wza domain like"/>
    <property type="match status" value="1"/>
</dbReference>
<feature type="transmembrane region" description="Helical" evidence="2">
    <location>
        <begin position="32"/>
        <end position="54"/>
    </location>
</feature>
<keyword evidence="2" id="KW-0812">Transmembrane</keyword>
<keyword evidence="5" id="KW-1185">Reference proteome</keyword>
<dbReference type="GO" id="GO:0015627">
    <property type="term" value="C:type II protein secretion system complex"/>
    <property type="evidence" value="ECO:0007669"/>
    <property type="project" value="TreeGrafter"/>
</dbReference>
<keyword evidence="2" id="KW-1133">Transmembrane helix</keyword>
<dbReference type="InterPro" id="IPR019554">
    <property type="entry name" value="Soluble_ligand-bd"/>
</dbReference>
<evidence type="ECO:0000256" key="2">
    <source>
        <dbReference type="SAM" id="Phobius"/>
    </source>
</evidence>
<feature type="domain" description="Soluble ligand binding" evidence="3">
    <location>
        <begin position="138"/>
        <end position="192"/>
    </location>
</feature>
<sequence>MSDDEPSDAEAAAADDGVPGGDAAPQRSRVRIGVGAAVVLVLVALVCAVVISLVTPHGRTDTIALAAATSGRVASSGGAAVPASVSGASSEGGPTGTSSTTASPSPTSATDGAGTRPGATAGAGATTAGAAQTGAAIMVHVLGSVVRPGLYQLKAGDRVFDAVAAAGGFSANADQGQQNLARVVKDGEQLVIPETGVAPPLGSVAAAAGAGAAGAAGAGGSGSPGASSGSGGASSATPAIVNINTADETTLETLPHVGPQVGARIIAWRTANGPFTQVEDLKNVSGIGDKTFAELQPLVTV</sequence>
<dbReference type="Pfam" id="PF10531">
    <property type="entry name" value="SLBB"/>
    <property type="match status" value="1"/>
</dbReference>
<organism evidence="4 5">
    <name type="scientific">Subtercola lobariae</name>
    <dbReference type="NCBI Taxonomy" id="1588641"/>
    <lineage>
        <taxon>Bacteria</taxon>
        <taxon>Bacillati</taxon>
        <taxon>Actinomycetota</taxon>
        <taxon>Actinomycetes</taxon>
        <taxon>Micrococcales</taxon>
        <taxon>Microbacteriaceae</taxon>
        <taxon>Subtercola</taxon>
    </lineage>
</organism>
<dbReference type="PANTHER" id="PTHR21180:SF32">
    <property type="entry name" value="ENDONUCLEASE_EXONUCLEASE_PHOSPHATASE FAMILY DOMAIN-CONTAINING PROTEIN 1"/>
    <property type="match status" value="1"/>
</dbReference>
<proteinExistence type="predicted"/>